<dbReference type="Proteomes" id="UP000653305">
    <property type="component" value="Unassembled WGS sequence"/>
</dbReference>
<dbReference type="Pfam" id="PF22950">
    <property type="entry name" value="DUF7026"/>
    <property type="match status" value="1"/>
</dbReference>
<dbReference type="AlphaFoldDB" id="A0A830B5J2"/>
<accession>A0A830B5J2</accession>
<proteinExistence type="predicted"/>
<dbReference type="InterPro" id="IPR054290">
    <property type="entry name" value="DUF7026"/>
</dbReference>
<protein>
    <recommendedName>
        <fullName evidence="1">DUF7026 domain-containing protein</fullName>
    </recommendedName>
</protein>
<reference evidence="2" key="1">
    <citation type="submission" date="2020-07" db="EMBL/GenBank/DDBJ databases">
        <title>Ethylene signaling mediates host invasion by parasitic plants.</title>
        <authorList>
            <person name="Yoshida S."/>
        </authorList>
    </citation>
    <scope>NUCLEOTIDE SEQUENCE</scope>
    <source>
        <strain evidence="2">Okayama</strain>
    </source>
</reference>
<evidence type="ECO:0000259" key="1">
    <source>
        <dbReference type="Pfam" id="PF22950"/>
    </source>
</evidence>
<keyword evidence="3" id="KW-1185">Reference proteome</keyword>
<comment type="caution">
    <text evidence="2">The sequence shown here is derived from an EMBL/GenBank/DDBJ whole genome shotgun (WGS) entry which is preliminary data.</text>
</comment>
<evidence type="ECO:0000313" key="2">
    <source>
        <dbReference type="EMBL" id="GFP79873.1"/>
    </source>
</evidence>
<feature type="domain" description="DUF7026" evidence="1">
    <location>
        <begin position="21"/>
        <end position="69"/>
    </location>
</feature>
<dbReference type="EMBL" id="BMAC01000013">
    <property type="protein sequence ID" value="GFP79873.1"/>
    <property type="molecule type" value="Genomic_DNA"/>
</dbReference>
<organism evidence="2 3">
    <name type="scientific">Phtheirospermum japonicum</name>
    <dbReference type="NCBI Taxonomy" id="374723"/>
    <lineage>
        <taxon>Eukaryota</taxon>
        <taxon>Viridiplantae</taxon>
        <taxon>Streptophyta</taxon>
        <taxon>Embryophyta</taxon>
        <taxon>Tracheophyta</taxon>
        <taxon>Spermatophyta</taxon>
        <taxon>Magnoliopsida</taxon>
        <taxon>eudicotyledons</taxon>
        <taxon>Gunneridae</taxon>
        <taxon>Pentapetalae</taxon>
        <taxon>asterids</taxon>
        <taxon>lamiids</taxon>
        <taxon>Lamiales</taxon>
        <taxon>Orobanchaceae</taxon>
        <taxon>Orobanchaceae incertae sedis</taxon>
        <taxon>Phtheirospermum</taxon>
    </lineage>
</organism>
<evidence type="ECO:0000313" key="3">
    <source>
        <dbReference type="Proteomes" id="UP000653305"/>
    </source>
</evidence>
<gene>
    <name evidence="2" type="ORF">PHJA_000130700</name>
</gene>
<dbReference type="OrthoDB" id="1920063at2759"/>
<name>A0A830B5J2_9LAMI</name>
<sequence length="128" mass="15238">MLAVELSLESQKLSSQMVQWEEALEKSREVLFAEVCNFTGLKSKYLKNKWRKMNEDERRGLVLGFFAEWSYHFHPSYVKSVMEMVDEYLGENNEFLDNLVSVSRDDFFTDLRKLMGFSRNSENERFLL</sequence>